<organism evidence="2">
    <name type="scientific">mine drainage metagenome</name>
    <dbReference type="NCBI Taxonomy" id="410659"/>
    <lineage>
        <taxon>unclassified sequences</taxon>
        <taxon>metagenomes</taxon>
        <taxon>ecological metagenomes</taxon>
    </lineage>
</organism>
<feature type="non-terminal residue" evidence="2">
    <location>
        <position position="1"/>
    </location>
</feature>
<dbReference type="AlphaFoldDB" id="T1BVA1"/>
<dbReference type="GO" id="GO:0003677">
    <property type="term" value="F:DNA binding"/>
    <property type="evidence" value="ECO:0007669"/>
    <property type="project" value="InterPro"/>
</dbReference>
<dbReference type="GO" id="GO:0009036">
    <property type="term" value="F:type II site-specific deoxyribonuclease activity"/>
    <property type="evidence" value="ECO:0007669"/>
    <property type="project" value="InterPro"/>
</dbReference>
<comment type="caution">
    <text evidence="2">The sequence shown here is derived from an EMBL/GenBank/DDBJ whole genome shotgun (WGS) entry which is preliminary data.</text>
</comment>
<evidence type="ECO:0000259" key="1">
    <source>
        <dbReference type="Pfam" id="PF04556"/>
    </source>
</evidence>
<accession>T1BVA1</accession>
<feature type="non-terminal residue" evidence="2">
    <location>
        <position position="170"/>
    </location>
</feature>
<feature type="domain" description="Restriction endonuclease type II DpnII-like" evidence="1">
    <location>
        <begin position="82"/>
        <end position="156"/>
    </location>
</feature>
<name>T1BVA1_9ZZZZ</name>
<proteinExistence type="predicted"/>
<gene>
    <name evidence="2" type="ORF">B1A_03199</name>
</gene>
<reference evidence="2" key="2">
    <citation type="journal article" date="2014" name="ISME J.">
        <title>Microbial stratification in low pH oxic and suboxic macroscopic growths along an acid mine drainage.</title>
        <authorList>
            <person name="Mendez-Garcia C."/>
            <person name="Mesa V."/>
            <person name="Sprenger R.R."/>
            <person name="Richter M."/>
            <person name="Diez M.S."/>
            <person name="Solano J."/>
            <person name="Bargiela R."/>
            <person name="Golyshina O.V."/>
            <person name="Manteca A."/>
            <person name="Ramos J.L."/>
            <person name="Gallego J.R."/>
            <person name="Llorente I."/>
            <person name="Martins Dos Santos V.A."/>
            <person name="Jensen O.N."/>
            <person name="Pelaez A.I."/>
            <person name="Sanchez J."/>
            <person name="Ferrer M."/>
        </authorList>
    </citation>
    <scope>NUCLEOTIDE SEQUENCE</scope>
</reference>
<reference evidence="2" key="1">
    <citation type="submission" date="2013-08" db="EMBL/GenBank/DDBJ databases">
        <authorList>
            <person name="Mendez C."/>
            <person name="Richter M."/>
            <person name="Ferrer M."/>
            <person name="Sanchez J."/>
        </authorList>
    </citation>
    <scope>NUCLEOTIDE SEQUENCE</scope>
</reference>
<evidence type="ECO:0000313" key="2">
    <source>
        <dbReference type="EMBL" id="EQD76906.1"/>
    </source>
</evidence>
<dbReference type="InterPro" id="IPR007637">
    <property type="entry name" value="Restrct_endonuc_II_DpnII-like"/>
</dbReference>
<dbReference type="EMBL" id="AUZX01002360">
    <property type="protein sequence ID" value="EQD76906.1"/>
    <property type="molecule type" value="Genomic_DNA"/>
</dbReference>
<protein>
    <recommendedName>
        <fullName evidence="1">Restriction endonuclease type II DpnII-like domain-containing protein</fullName>
    </recommendedName>
</protein>
<dbReference type="GO" id="GO:0009307">
    <property type="term" value="P:DNA restriction-modification system"/>
    <property type="evidence" value="ECO:0007669"/>
    <property type="project" value="InterPro"/>
</dbReference>
<sequence>KSDKRVFMDALANMGLLNSMDETVNRPAVWSDILVERLRSGRGKAIRGQKRGRNLENFVEGIVESVFGQGNYETRCQFVGANGETAKCDFAIPTKTDAVVLIEVKGYGATGSKMSDVIGDLEKILKQKRHDTILILFTDGITWKRRIADLEKIIEMQNKGLIARIYTTLM</sequence>
<dbReference type="Pfam" id="PF04556">
    <property type="entry name" value="DpnII"/>
    <property type="match status" value="1"/>
</dbReference>